<reference evidence="1 2" key="1">
    <citation type="submission" date="2017-03" db="EMBL/GenBank/DDBJ databases">
        <title>N. lactamica Y92-1009 whole genome sequence.</title>
        <authorList>
            <person name="Pandey A.K."/>
            <person name="Read R.C."/>
        </authorList>
    </citation>
    <scope>NUCLEOTIDE SEQUENCE [LARGE SCALE GENOMIC DNA]</scope>
    <source>
        <strain evidence="1 2">Y92-1009</strain>
    </source>
</reference>
<dbReference type="Proteomes" id="UP000191249">
    <property type="component" value="Chromosome"/>
</dbReference>
<dbReference type="AlphaFoldDB" id="A0AAU8VQ59"/>
<proteinExistence type="predicted"/>
<evidence type="ECO:0000313" key="1">
    <source>
        <dbReference type="EMBL" id="ARB04272.1"/>
    </source>
</evidence>
<sequence>MQKTCQHRFGGGSGRGFFADGVPEVETVCVQMVFFHNGCRLKSIRSAVSYRLYGFCGRVFGGGCEISCLCLKFLENVLILRA</sequence>
<accession>A0AAU8VQ59</accession>
<name>A0AAU8VQ59_NEILA</name>
<organism evidence="1 2">
    <name type="scientific">Neisseria lactamica</name>
    <dbReference type="NCBI Taxonomy" id="486"/>
    <lineage>
        <taxon>Bacteria</taxon>
        <taxon>Pseudomonadati</taxon>
        <taxon>Pseudomonadota</taxon>
        <taxon>Betaproteobacteria</taxon>
        <taxon>Neisseriales</taxon>
        <taxon>Neisseriaceae</taxon>
        <taxon>Neisseria</taxon>
    </lineage>
</organism>
<protein>
    <submittedName>
        <fullName evidence="1">Uncharacterized protein</fullName>
    </submittedName>
</protein>
<evidence type="ECO:0000313" key="2">
    <source>
        <dbReference type="Proteomes" id="UP000191249"/>
    </source>
</evidence>
<gene>
    <name evidence="1" type="ORF">B2G52_04725</name>
</gene>
<dbReference type="EMBL" id="CP019894">
    <property type="protein sequence ID" value="ARB04272.1"/>
    <property type="molecule type" value="Genomic_DNA"/>
</dbReference>